<protein>
    <submittedName>
        <fullName evidence="1">Uncharacterized protein</fullName>
    </submittedName>
</protein>
<dbReference type="EMBL" id="CM047902">
    <property type="protein sequence ID" value="KAJ0095453.1"/>
    <property type="molecule type" value="Genomic_DNA"/>
</dbReference>
<comment type="caution">
    <text evidence="1">The sequence shown here is derived from an EMBL/GenBank/DDBJ whole genome shotgun (WGS) entry which is preliminary data.</text>
</comment>
<evidence type="ECO:0000313" key="2">
    <source>
        <dbReference type="Proteomes" id="UP001164250"/>
    </source>
</evidence>
<gene>
    <name evidence="1" type="ORF">Patl1_15063</name>
</gene>
<reference evidence="2" key="1">
    <citation type="journal article" date="2023" name="G3 (Bethesda)">
        <title>Genome assembly and association tests identify interacting loci associated with vigor, precocity, and sex in interspecific pistachio rootstocks.</title>
        <authorList>
            <person name="Palmer W."/>
            <person name="Jacygrad E."/>
            <person name="Sagayaradj S."/>
            <person name="Cavanaugh K."/>
            <person name="Han R."/>
            <person name="Bertier L."/>
            <person name="Beede B."/>
            <person name="Kafkas S."/>
            <person name="Golino D."/>
            <person name="Preece J."/>
            <person name="Michelmore R."/>
        </authorList>
    </citation>
    <scope>NUCLEOTIDE SEQUENCE [LARGE SCALE GENOMIC DNA]</scope>
</reference>
<dbReference type="Proteomes" id="UP001164250">
    <property type="component" value="Chromosome 6"/>
</dbReference>
<name>A0ACC1B9D4_9ROSI</name>
<organism evidence="1 2">
    <name type="scientific">Pistacia atlantica</name>
    <dbReference type="NCBI Taxonomy" id="434234"/>
    <lineage>
        <taxon>Eukaryota</taxon>
        <taxon>Viridiplantae</taxon>
        <taxon>Streptophyta</taxon>
        <taxon>Embryophyta</taxon>
        <taxon>Tracheophyta</taxon>
        <taxon>Spermatophyta</taxon>
        <taxon>Magnoliopsida</taxon>
        <taxon>eudicotyledons</taxon>
        <taxon>Gunneridae</taxon>
        <taxon>Pentapetalae</taxon>
        <taxon>rosids</taxon>
        <taxon>malvids</taxon>
        <taxon>Sapindales</taxon>
        <taxon>Anacardiaceae</taxon>
        <taxon>Pistacia</taxon>
    </lineage>
</organism>
<sequence>MQQAKVMVKSSGFERDVALRAICRSCILLSYILSKNFSENRGMKQRTKLFL</sequence>
<evidence type="ECO:0000313" key="1">
    <source>
        <dbReference type="EMBL" id="KAJ0095453.1"/>
    </source>
</evidence>
<keyword evidence="2" id="KW-1185">Reference proteome</keyword>
<accession>A0ACC1B9D4</accession>
<proteinExistence type="predicted"/>